<dbReference type="AlphaFoldDB" id="A0A1G1WE71"/>
<dbReference type="PANTHER" id="PTHR31157:SF1">
    <property type="entry name" value="SCP DOMAIN-CONTAINING PROTEIN"/>
    <property type="match status" value="1"/>
</dbReference>
<gene>
    <name evidence="3" type="ORF">A2134_03335</name>
</gene>
<organism evidence="3 4">
    <name type="scientific">Candidatus Woykebacteria bacterium RBG_16_39_9b</name>
    <dbReference type="NCBI Taxonomy" id="1802595"/>
    <lineage>
        <taxon>Bacteria</taxon>
        <taxon>Candidatus Woykeibacteriota</taxon>
    </lineage>
</organism>
<dbReference type="InterPro" id="IPR014044">
    <property type="entry name" value="CAP_dom"/>
</dbReference>
<reference evidence="3 4" key="1">
    <citation type="journal article" date="2016" name="Nat. Commun.">
        <title>Thousands of microbial genomes shed light on interconnected biogeochemical processes in an aquifer system.</title>
        <authorList>
            <person name="Anantharaman K."/>
            <person name="Brown C.T."/>
            <person name="Hug L.A."/>
            <person name="Sharon I."/>
            <person name="Castelle C.J."/>
            <person name="Probst A.J."/>
            <person name="Thomas B.C."/>
            <person name="Singh A."/>
            <person name="Wilkins M.J."/>
            <person name="Karaoz U."/>
            <person name="Brodie E.L."/>
            <person name="Williams K.H."/>
            <person name="Hubbard S.S."/>
            <person name="Banfield J.F."/>
        </authorList>
    </citation>
    <scope>NUCLEOTIDE SEQUENCE [LARGE SCALE GENOMIC DNA]</scope>
</reference>
<feature type="transmembrane region" description="Helical" evidence="1">
    <location>
        <begin position="284"/>
        <end position="304"/>
    </location>
</feature>
<dbReference type="SUPFAM" id="SSF55797">
    <property type="entry name" value="PR-1-like"/>
    <property type="match status" value="1"/>
</dbReference>
<dbReference type="Pfam" id="PF00188">
    <property type="entry name" value="CAP"/>
    <property type="match status" value="1"/>
</dbReference>
<accession>A0A1G1WE71</accession>
<evidence type="ECO:0000259" key="2">
    <source>
        <dbReference type="Pfam" id="PF00188"/>
    </source>
</evidence>
<evidence type="ECO:0000313" key="3">
    <source>
        <dbReference type="EMBL" id="OGY25577.1"/>
    </source>
</evidence>
<evidence type="ECO:0000313" key="4">
    <source>
        <dbReference type="Proteomes" id="UP000178162"/>
    </source>
</evidence>
<dbReference type="Gene3D" id="3.40.33.10">
    <property type="entry name" value="CAP"/>
    <property type="match status" value="1"/>
</dbReference>
<feature type="domain" description="SCP" evidence="2">
    <location>
        <begin position="75"/>
        <end position="179"/>
    </location>
</feature>
<keyword evidence="1" id="KW-1133">Transmembrane helix</keyword>
<dbReference type="STRING" id="1802595.A2134_03335"/>
<dbReference type="CDD" id="cd05379">
    <property type="entry name" value="CAP_bacterial"/>
    <property type="match status" value="1"/>
</dbReference>
<dbReference type="PANTHER" id="PTHR31157">
    <property type="entry name" value="SCP DOMAIN-CONTAINING PROTEIN"/>
    <property type="match status" value="1"/>
</dbReference>
<name>A0A1G1WE71_9BACT</name>
<keyword evidence="1" id="KW-0472">Membrane</keyword>
<sequence>MGILSKYIGFGVPNFLAKLLIAHHQNNHHPWAIRHQSLLFFAVILVSIQSYSNLIIGKPGLLGYATNISVSEVIRLTNLERTTRGIPALTESSILDKGAQLKASDMFRDDYWAHFAPDGTSPWHFFSISGYKYSIAGENLAKNFQTSSGTVAGWMASKAGHRENLLNPAYNEIGVAVVDGVLLGEETTLVVQFLAKPVEYLAGTPVAGTSVGNKTTTPKETGKPVSIKDNLNLNNNEVNKKLTPVTPKETDSVSLTLEPINKTGVLSFSTLFAPVSNLNNAQKATLAILMLMISIFIVDSIIAFAHRRIRENSHSFLHASMLLILILVLVLQTKGFVI</sequence>
<protein>
    <recommendedName>
        <fullName evidence="2">SCP domain-containing protein</fullName>
    </recommendedName>
</protein>
<dbReference type="EMBL" id="MHCR01000014">
    <property type="protein sequence ID" value="OGY25577.1"/>
    <property type="molecule type" value="Genomic_DNA"/>
</dbReference>
<evidence type="ECO:0000256" key="1">
    <source>
        <dbReference type="SAM" id="Phobius"/>
    </source>
</evidence>
<dbReference type="Proteomes" id="UP000178162">
    <property type="component" value="Unassembled WGS sequence"/>
</dbReference>
<keyword evidence="1" id="KW-0812">Transmembrane</keyword>
<comment type="caution">
    <text evidence="3">The sequence shown here is derived from an EMBL/GenBank/DDBJ whole genome shotgun (WGS) entry which is preliminary data.</text>
</comment>
<dbReference type="InterPro" id="IPR035940">
    <property type="entry name" value="CAP_sf"/>
</dbReference>
<feature type="transmembrane region" description="Helical" evidence="1">
    <location>
        <begin position="316"/>
        <end position="337"/>
    </location>
</feature>
<proteinExistence type="predicted"/>